<dbReference type="OrthoDB" id="2136131at2759"/>
<evidence type="ECO:0000256" key="3">
    <source>
        <dbReference type="ARBA" id="ARBA00026117"/>
    </source>
</evidence>
<name>A0A5N6YTH1_9EURO</name>
<gene>
    <name evidence="6" type="ORF">BDV28DRAFT_77747</name>
</gene>
<dbReference type="InterPro" id="IPR045017">
    <property type="entry name" value="DECR2-like"/>
</dbReference>
<dbReference type="SUPFAM" id="SSF51735">
    <property type="entry name" value="NAD(P)-binding Rossmann-fold domains"/>
    <property type="match status" value="1"/>
</dbReference>
<reference evidence="7" key="1">
    <citation type="submission" date="2019-04" db="EMBL/GenBank/DDBJ databases">
        <title>Friends and foes A comparative genomics studyof 23 Aspergillus species from section Flavi.</title>
        <authorList>
            <consortium name="DOE Joint Genome Institute"/>
            <person name="Kjaerbolling I."/>
            <person name="Vesth T."/>
            <person name="Frisvad J.C."/>
            <person name="Nybo J.L."/>
            <person name="Theobald S."/>
            <person name="Kildgaard S."/>
            <person name="Isbrandt T."/>
            <person name="Kuo A."/>
            <person name="Sato A."/>
            <person name="Lyhne E.K."/>
            <person name="Kogle M.E."/>
            <person name="Wiebenga A."/>
            <person name="Kun R.S."/>
            <person name="Lubbers R.J."/>
            <person name="Makela M.R."/>
            <person name="Barry K."/>
            <person name="Chovatia M."/>
            <person name="Clum A."/>
            <person name="Daum C."/>
            <person name="Haridas S."/>
            <person name="He G."/>
            <person name="LaButti K."/>
            <person name="Lipzen A."/>
            <person name="Mondo S."/>
            <person name="Riley R."/>
            <person name="Salamov A."/>
            <person name="Simmons B.A."/>
            <person name="Magnuson J.K."/>
            <person name="Henrissat B."/>
            <person name="Mortensen U.H."/>
            <person name="Larsen T.O."/>
            <person name="Devries R.P."/>
            <person name="Grigoriev I.V."/>
            <person name="Machida M."/>
            <person name="Baker S.E."/>
            <person name="Andersen M.R."/>
        </authorList>
    </citation>
    <scope>NUCLEOTIDE SEQUENCE [LARGE SCALE GENOMIC DNA]</scope>
    <source>
        <strain evidence="7">CBS 553.77</strain>
    </source>
</reference>
<dbReference type="InterPro" id="IPR002347">
    <property type="entry name" value="SDR_fam"/>
</dbReference>
<dbReference type="PANTHER" id="PTHR43296:SF2">
    <property type="entry name" value="PEROXISOMAL 2,4-DIENOYL-COA REDUCTASE [(3E)-ENOYL-COA-PRODUCING]"/>
    <property type="match status" value="1"/>
</dbReference>
<organism evidence="6 7">
    <name type="scientific">Aspergillus coremiiformis</name>
    <dbReference type="NCBI Taxonomy" id="138285"/>
    <lineage>
        <taxon>Eukaryota</taxon>
        <taxon>Fungi</taxon>
        <taxon>Dikarya</taxon>
        <taxon>Ascomycota</taxon>
        <taxon>Pezizomycotina</taxon>
        <taxon>Eurotiomycetes</taxon>
        <taxon>Eurotiomycetidae</taxon>
        <taxon>Eurotiales</taxon>
        <taxon>Aspergillaceae</taxon>
        <taxon>Aspergillus</taxon>
        <taxon>Aspergillus subgen. Circumdati</taxon>
    </lineage>
</organism>
<proteinExistence type="predicted"/>
<protein>
    <recommendedName>
        <fullName evidence="3">2,4-dienoyl-CoA reductase [(3E)-enoyl-CoA-producing]</fullName>
        <ecNumber evidence="3">1.3.1.124</ecNumber>
    </recommendedName>
</protein>
<dbReference type="EMBL" id="ML739399">
    <property type="protein sequence ID" value="KAE8348782.1"/>
    <property type="molecule type" value="Genomic_DNA"/>
</dbReference>
<evidence type="ECO:0000256" key="2">
    <source>
        <dbReference type="ARBA" id="ARBA00023002"/>
    </source>
</evidence>
<dbReference type="InterPro" id="IPR036291">
    <property type="entry name" value="NAD(P)-bd_dom_sf"/>
</dbReference>
<sequence>MPALKSEYLSDTWKDGLFTNKVVFCTGGAGTICSAQVRALVHLGANACIVGRNVEKTENVAQDIATARSGAKVIGIGAVDVRKFDSLKDAVERCVKEFGGIDYVIAGAAGNFLASINQLSVNAFKSVMDIDVLGSYNTLKATLPYLVESAKKHGVDPKSLNPSPQGTGGRIIFISATIHYRTMPFQTHVSVAKAGVDALSHSAAIEFGPLGVTSNIIAPGPIASTEGMGRLLPADALEAYIKTQPLGRFGSVRDIADATVYLFADTGSYVSGQTLVVDGASWRMSQGGAASGALTYPDFLLSGDAVPNVKGQKSKL</sequence>
<evidence type="ECO:0000256" key="1">
    <source>
        <dbReference type="ARBA" id="ARBA00022857"/>
    </source>
</evidence>
<evidence type="ECO:0000313" key="6">
    <source>
        <dbReference type="EMBL" id="KAE8348782.1"/>
    </source>
</evidence>
<dbReference type="Proteomes" id="UP000327118">
    <property type="component" value="Unassembled WGS sequence"/>
</dbReference>
<dbReference type="GO" id="GO:0005777">
    <property type="term" value="C:peroxisome"/>
    <property type="evidence" value="ECO:0007669"/>
    <property type="project" value="TreeGrafter"/>
</dbReference>
<dbReference type="AlphaFoldDB" id="A0A5N6YTH1"/>
<dbReference type="Pfam" id="PF13561">
    <property type="entry name" value="adh_short_C2"/>
    <property type="match status" value="1"/>
</dbReference>
<keyword evidence="1" id="KW-0521">NADP</keyword>
<keyword evidence="7" id="KW-1185">Reference proteome</keyword>
<evidence type="ECO:0000256" key="4">
    <source>
        <dbReference type="ARBA" id="ARBA00048009"/>
    </source>
</evidence>
<comment type="catalytic activity">
    <reaction evidence="5">
        <text>a (2E,4Z)-dienoyl-CoA + NADPH + H(+) = a 4,5-saturated-(3E)-enoyl-CoA + NADP(+)</text>
        <dbReference type="Rhea" id="RHEA:61892"/>
        <dbReference type="ChEBI" id="CHEBI:15378"/>
        <dbReference type="ChEBI" id="CHEBI:57783"/>
        <dbReference type="ChEBI" id="CHEBI:58349"/>
        <dbReference type="ChEBI" id="CHEBI:85099"/>
        <dbReference type="ChEBI" id="CHEBI:85493"/>
        <dbReference type="EC" id="1.3.1.124"/>
    </reaction>
</comment>
<keyword evidence="2" id="KW-0560">Oxidoreductase</keyword>
<accession>A0A5N6YTH1</accession>
<dbReference type="GO" id="GO:0008670">
    <property type="term" value="F:2,4-dienoyl-CoA reductase (NADPH) activity"/>
    <property type="evidence" value="ECO:0007669"/>
    <property type="project" value="InterPro"/>
</dbReference>
<dbReference type="PRINTS" id="PR00081">
    <property type="entry name" value="GDHRDH"/>
</dbReference>
<dbReference type="PANTHER" id="PTHR43296">
    <property type="entry name" value="PEROXISOMAL 2,4-DIENOYL-COA REDUCTASE"/>
    <property type="match status" value="1"/>
</dbReference>
<dbReference type="EC" id="1.3.1.124" evidence="3"/>
<dbReference type="Gene3D" id="3.40.50.720">
    <property type="entry name" value="NAD(P)-binding Rossmann-like Domain"/>
    <property type="match status" value="1"/>
</dbReference>
<dbReference type="CDD" id="cd05369">
    <property type="entry name" value="TER_DECR_SDR_a"/>
    <property type="match status" value="1"/>
</dbReference>
<dbReference type="GO" id="GO:0009062">
    <property type="term" value="P:fatty acid catabolic process"/>
    <property type="evidence" value="ECO:0007669"/>
    <property type="project" value="InterPro"/>
</dbReference>
<evidence type="ECO:0000313" key="7">
    <source>
        <dbReference type="Proteomes" id="UP000327118"/>
    </source>
</evidence>
<evidence type="ECO:0000256" key="5">
    <source>
        <dbReference type="ARBA" id="ARBA00048340"/>
    </source>
</evidence>
<comment type="catalytic activity">
    <reaction evidence="4">
        <text>a (2E,4E)-dienoyl-CoA + NADPH + H(+) = a 4,5-saturated-(3E)-enoyl-CoA + NADP(+)</text>
        <dbReference type="Rhea" id="RHEA:45912"/>
        <dbReference type="ChEBI" id="CHEBI:15378"/>
        <dbReference type="ChEBI" id="CHEBI:57783"/>
        <dbReference type="ChEBI" id="CHEBI:58349"/>
        <dbReference type="ChEBI" id="CHEBI:85101"/>
        <dbReference type="ChEBI" id="CHEBI:85493"/>
        <dbReference type="EC" id="1.3.1.124"/>
    </reaction>
</comment>